<dbReference type="Pfam" id="PF00107">
    <property type="entry name" value="ADH_zinc_N"/>
    <property type="match status" value="1"/>
</dbReference>
<dbReference type="SUPFAM" id="SSF50129">
    <property type="entry name" value="GroES-like"/>
    <property type="match status" value="1"/>
</dbReference>
<dbReference type="InterPro" id="IPR002328">
    <property type="entry name" value="ADH_Zn_CS"/>
</dbReference>
<reference evidence="8 9" key="1">
    <citation type="submission" date="2024-01" db="EMBL/GenBank/DDBJ databases">
        <authorList>
            <person name="Allen C."/>
            <person name="Tagirdzhanova G."/>
        </authorList>
    </citation>
    <scope>NUCLEOTIDE SEQUENCE [LARGE SCALE GENOMIC DNA]</scope>
</reference>
<dbReference type="InterPro" id="IPR013149">
    <property type="entry name" value="ADH-like_C"/>
</dbReference>
<name>A0ABP0BEH7_9PEZI</name>
<dbReference type="PANTHER" id="PTHR42940:SF2">
    <property type="entry name" value="DEHYDROGENASE FAMILY OXIDOREDUCTASE, PUTATIVE (JCVI)-RELATED"/>
    <property type="match status" value="1"/>
</dbReference>
<comment type="cofactor">
    <cofactor evidence="1 6">
        <name>Zn(2+)</name>
        <dbReference type="ChEBI" id="CHEBI:29105"/>
    </cofactor>
</comment>
<evidence type="ECO:0000256" key="6">
    <source>
        <dbReference type="RuleBase" id="RU361277"/>
    </source>
</evidence>
<proteinExistence type="inferred from homology"/>
<comment type="caution">
    <text evidence="8">The sequence shown here is derived from an EMBL/GenBank/DDBJ whole genome shotgun (WGS) entry which is preliminary data.</text>
</comment>
<keyword evidence="5" id="KW-0560">Oxidoreductase</keyword>
<dbReference type="InterPro" id="IPR013154">
    <property type="entry name" value="ADH-like_N"/>
</dbReference>
<gene>
    <name evidence="8" type="ORF">SBRCBS47491_003354</name>
</gene>
<keyword evidence="9" id="KW-1185">Reference proteome</keyword>
<evidence type="ECO:0000313" key="9">
    <source>
        <dbReference type="Proteomes" id="UP001642406"/>
    </source>
</evidence>
<feature type="domain" description="Enoyl reductase (ER)" evidence="7">
    <location>
        <begin position="16"/>
        <end position="348"/>
    </location>
</feature>
<evidence type="ECO:0000256" key="1">
    <source>
        <dbReference type="ARBA" id="ARBA00001947"/>
    </source>
</evidence>
<evidence type="ECO:0000313" key="8">
    <source>
        <dbReference type="EMBL" id="CAK7217990.1"/>
    </source>
</evidence>
<protein>
    <recommendedName>
        <fullName evidence="7">Enoyl reductase (ER) domain-containing protein</fullName>
    </recommendedName>
</protein>
<dbReference type="EMBL" id="CAWUHC010000022">
    <property type="protein sequence ID" value="CAK7217990.1"/>
    <property type="molecule type" value="Genomic_DNA"/>
</dbReference>
<dbReference type="CDD" id="cd08297">
    <property type="entry name" value="CAD3"/>
    <property type="match status" value="1"/>
</dbReference>
<dbReference type="InterPro" id="IPR036291">
    <property type="entry name" value="NAD(P)-bd_dom_sf"/>
</dbReference>
<evidence type="ECO:0000259" key="7">
    <source>
        <dbReference type="SMART" id="SM00829"/>
    </source>
</evidence>
<dbReference type="Gene3D" id="3.40.50.720">
    <property type="entry name" value="NAD(P)-binding Rossmann-like Domain"/>
    <property type="match status" value="1"/>
</dbReference>
<sequence length="353" mass="36773">MAVPTTSAAAIRDEAGKITVRQRPTPVPEKTQLLVKVNYSGVCATDVHIARGLIPYLRPKVAVGGHEGTGVIASLGPDVDASKWAVGDRVAVRWVHIVCGTCESCTTGHENLCAGRKLAGKDVEGTFAEYAIADSAYAVRLPENVNDAEAAPILCAGVTVYKALKIANLRKGSWVSIAGAGGGLGHLAVQYAKAMGLRVVAIDANKKDLCLSLGAEAYVDVLAPNHENGCVGAVVAATDGVGAHGALICASSGIAYADAVKYLRKSGVLVCIGLPLKPTPIPVLPEDFVARGLRLEGTSTGDRTDTAEALEFVARGEVKPQIVERKLEDIEAILEEIEKGTVHGKSVIKMAQV</sequence>
<dbReference type="Pfam" id="PF08240">
    <property type="entry name" value="ADH_N"/>
    <property type="match status" value="1"/>
</dbReference>
<evidence type="ECO:0000256" key="5">
    <source>
        <dbReference type="ARBA" id="ARBA00023002"/>
    </source>
</evidence>
<dbReference type="InterPro" id="IPR011032">
    <property type="entry name" value="GroES-like_sf"/>
</dbReference>
<dbReference type="InterPro" id="IPR020843">
    <property type="entry name" value="ER"/>
</dbReference>
<evidence type="ECO:0000256" key="3">
    <source>
        <dbReference type="ARBA" id="ARBA00022723"/>
    </source>
</evidence>
<dbReference type="PROSITE" id="PS00059">
    <property type="entry name" value="ADH_ZINC"/>
    <property type="match status" value="1"/>
</dbReference>
<dbReference type="Proteomes" id="UP001642406">
    <property type="component" value="Unassembled WGS sequence"/>
</dbReference>
<dbReference type="Gene3D" id="3.90.180.10">
    <property type="entry name" value="Medium-chain alcohol dehydrogenases, catalytic domain"/>
    <property type="match status" value="1"/>
</dbReference>
<keyword evidence="4 6" id="KW-0862">Zinc</keyword>
<accession>A0ABP0BEH7</accession>
<dbReference type="PANTHER" id="PTHR42940">
    <property type="entry name" value="ALCOHOL DEHYDROGENASE 1-RELATED"/>
    <property type="match status" value="1"/>
</dbReference>
<evidence type="ECO:0000256" key="2">
    <source>
        <dbReference type="ARBA" id="ARBA00008072"/>
    </source>
</evidence>
<keyword evidence="3 6" id="KW-0479">Metal-binding</keyword>
<dbReference type="SUPFAM" id="SSF51735">
    <property type="entry name" value="NAD(P)-binding Rossmann-fold domains"/>
    <property type="match status" value="1"/>
</dbReference>
<dbReference type="SMART" id="SM00829">
    <property type="entry name" value="PKS_ER"/>
    <property type="match status" value="1"/>
</dbReference>
<comment type="similarity">
    <text evidence="2 6">Belongs to the zinc-containing alcohol dehydrogenase family.</text>
</comment>
<evidence type="ECO:0000256" key="4">
    <source>
        <dbReference type="ARBA" id="ARBA00022833"/>
    </source>
</evidence>
<organism evidence="8 9">
    <name type="scientific">Sporothrix bragantina</name>
    <dbReference type="NCBI Taxonomy" id="671064"/>
    <lineage>
        <taxon>Eukaryota</taxon>
        <taxon>Fungi</taxon>
        <taxon>Dikarya</taxon>
        <taxon>Ascomycota</taxon>
        <taxon>Pezizomycotina</taxon>
        <taxon>Sordariomycetes</taxon>
        <taxon>Sordariomycetidae</taxon>
        <taxon>Ophiostomatales</taxon>
        <taxon>Ophiostomataceae</taxon>
        <taxon>Sporothrix</taxon>
    </lineage>
</organism>